<protein>
    <submittedName>
        <fullName evidence="4">Toxin</fullName>
    </submittedName>
</protein>
<dbReference type="RefSeq" id="WP_095901013.1">
    <property type="nucleotide sequence ID" value="NZ_CP022383.1"/>
</dbReference>
<dbReference type="SUPFAM" id="SSF52540">
    <property type="entry name" value="P-loop containing nucleoside triphosphate hydrolases"/>
    <property type="match status" value="1"/>
</dbReference>
<dbReference type="GO" id="GO:0016301">
    <property type="term" value="F:kinase activity"/>
    <property type="evidence" value="ECO:0007669"/>
    <property type="project" value="InterPro"/>
</dbReference>
<name>A0A250F1L3_CAPSP</name>
<evidence type="ECO:0000259" key="3">
    <source>
        <dbReference type="Pfam" id="PF06414"/>
    </source>
</evidence>
<feature type="domain" description="Zeta toxin" evidence="3">
    <location>
        <begin position="21"/>
        <end position="204"/>
    </location>
</feature>
<keyword evidence="2" id="KW-0067">ATP-binding</keyword>
<keyword evidence="1" id="KW-0547">Nucleotide-binding</keyword>
<accession>A0A250F1L3</accession>
<dbReference type="InterPro" id="IPR027417">
    <property type="entry name" value="P-loop_NTPase"/>
</dbReference>
<dbReference type="Proteomes" id="UP000217334">
    <property type="component" value="Chromosome"/>
</dbReference>
<evidence type="ECO:0000256" key="1">
    <source>
        <dbReference type="ARBA" id="ARBA00022741"/>
    </source>
</evidence>
<evidence type="ECO:0000313" key="4">
    <source>
        <dbReference type="EMBL" id="ATA79011.1"/>
    </source>
</evidence>
<dbReference type="AlphaFoldDB" id="A0A250F1L3"/>
<gene>
    <name evidence="4" type="ORF">CGC59_04635</name>
</gene>
<dbReference type="Gene3D" id="3.40.50.300">
    <property type="entry name" value="P-loop containing nucleotide triphosphate hydrolases"/>
    <property type="match status" value="1"/>
</dbReference>
<dbReference type="InterPro" id="IPR010488">
    <property type="entry name" value="Zeta_toxin_domain"/>
</dbReference>
<proteinExistence type="predicted"/>
<dbReference type="Pfam" id="PF06414">
    <property type="entry name" value="Zeta_toxin"/>
    <property type="match status" value="1"/>
</dbReference>
<organism evidence="4 5">
    <name type="scientific">Capnocytophaga sputigena</name>
    <dbReference type="NCBI Taxonomy" id="1019"/>
    <lineage>
        <taxon>Bacteria</taxon>
        <taxon>Pseudomonadati</taxon>
        <taxon>Bacteroidota</taxon>
        <taxon>Flavobacteriia</taxon>
        <taxon>Flavobacteriales</taxon>
        <taxon>Flavobacteriaceae</taxon>
        <taxon>Capnocytophaga</taxon>
    </lineage>
</organism>
<evidence type="ECO:0000256" key="2">
    <source>
        <dbReference type="ARBA" id="ARBA00022840"/>
    </source>
</evidence>
<sequence>MEYYKIEDIFEREKADLLSGLKSQENPIAFILGGQPASGKSGLAKAILRQFPDKDFLFVNGDIYREFHPKANELIKYPERYSTETQIFSNFFTEALIQEAIIHKYNIIVEGTMRNPEVPLRTALAFRENGFNVEAFAIAAPALFTELGFYLRYQEEKDFQGYGRLADKNSHDRAVEGLLHSLDHLYNEKAVDKIHLYNYQAENHLVTFSLSEQQWDINILPSTEVIKARREQIQDKTLRLQLIARAYSAIPRMSPPIKTIVEALIEQLKD</sequence>
<evidence type="ECO:0000313" key="5">
    <source>
        <dbReference type="Proteomes" id="UP000217334"/>
    </source>
</evidence>
<dbReference type="GO" id="GO:0005524">
    <property type="term" value="F:ATP binding"/>
    <property type="evidence" value="ECO:0007669"/>
    <property type="project" value="UniProtKB-KW"/>
</dbReference>
<reference evidence="5" key="1">
    <citation type="submission" date="2017-06" db="EMBL/GenBank/DDBJ databases">
        <title>Capnocytophaga spp. assemblies.</title>
        <authorList>
            <person name="Gulvik C.A."/>
        </authorList>
    </citation>
    <scope>NUCLEOTIDE SEQUENCE [LARGE SCALE GENOMIC DNA]</scope>
    <source>
        <strain evidence="5">H4486</strain>
    </source>
</reference>
<dbReference type="EMBL" id="CP022383">
    <property type="protein sequence ID" value="ATA79011.1"/>
    <property type="molecule type" value="Genomic_DNA"/>
</dbReference>